<accession>A0A2T9ZI11</accession>
<name>A0A2T9ZI11_9FUNG</name>
<gene>
    <name evidence="1" type="ORF">BB560_001261</name>
</gene>
<reference evidence="1 2" key="1">
    <citation type="journal article" date="2018" name="MBio">
        <title>Comparative Genomics Reveals the Core Gene Toolbox for the Fungus-Insect Symbiosis.</title>
        <authorList>
            <person name="Wang Y."/>
            <person name="Stata M."/>
            <person name="Wang W."/>
            <person name="Stajich J.E."/>
            <person name="White M.M."/>
            <person name="Moncalvo J.M."/>
        </authorList>
    </citation>
    <scope>NUCLEOTIDE SEQUENCE [LARGE SCALE GENOMIC DNA]</scope>
    <source>
        <strain evidence="1 2">SC-DP-2</strain>
    </source>
</reference>
<evidence type="ECO:0000313" key="2">
    <source>
        <dbReference type="Proteomes" id="UP000245609"/>
    </source>
</evidence>
<protein>
    <submittedName>
        <fullName evidence="1">Uncharacterized protein</fullName>
    </submittedName>
</protein>
<comment type="caution">
    <text evidence="1">The sequence shown here is derived from an EMBL/GenBank/DDBJ whole genome shotgun (WGS) entry which is preliminary data.</text>
</comment>
<proteinExistence type="predicted"/>
<organism evidence="1 2">
    <name type="scientific">Smittium megazygosporum</name>
    <dbReference type="NCBI Taxonomy" id="133381"/>
    <lineage>
        <taxon>Eukaryota</taxon>
        <taxon>Fungi</taxon>
        <taxon>Fungi incertae sedis</taxon>
        <taxon>Zoopagomycota</taxon>
        <taxon>Kickxellomycotina</taxon>
        <taxon>Harpellomycetes</taxon>
        <taxon>Harpellales</taxon>
        <taxon>Legeriomycetaceae</taxon>
        <taxon>Smittium</taxon>
    </lineage>
</organism>
<dbReference type="AlphaFoldDB" id="A0A2T9ZI11"/>
<dbReference type="EMBL" id="MBFS01000145">
    <property type="protein sequence ID" value="PVV04246.1"/>
    <property type="molecule type" value="Genomic_DNA"/>
</dbReference>
<keyword evidence="2" id="KW-1185">Reference proteome</keyword>
<dbReference type="Proteomes" id="UP000245609">
    <property type="component" value="Unassembled WGS sequence"/>
</dbReference>
<sequence length="83" mass="9718">MNDECNMHLLRPTANNRYISVQNMLKHEEDIGNTLGYALVSDLEIIDVNVVFKVVRSKLLELIQLVLDTAYIPLMWTRKIRFK</sequence>
<evidence type="ECO:0000313" key="1">
    <source>
        <dbReference type="EMBL" id="PVV04246.1"/>
    </source>
</evidence>